<evidence type="ECO:0000313" key="2">
    <source>
        <dbReference type="Proteomes" id="UP000623467"/>
    </source>
</evidence>
<reference evidence="1" key="1">
    <citation type="submission" date="2020-05" db="EMBL/GenBank/DDBJ databases">
        <title>Mycena genomes resolve the evolution of fungal bioluminescence.</title>
        <authorList>
            <person name="Tsai I.J."/>
        </authorList>
    </citation>
    <scope>NUCLEOTIDE SEQUENCE</scope>
    <source>
        <strain evidence="1">160909Yilan</strain>
    </source>
</reference>
<gene>
    <name evidence="1" type="ORF">MSAN_01739700</name>
</gene>
<dbReference type="Proteomes" id="UP000623467">
    <property type="component" value="Unassembled WGS sequence"/>
</dbReference>
<dbReference type="AlphaFoldDB" id="A0A8H7CT79"/>
<proteinExistence type="predicted"/>
<protein>
    <submittedName>
        <fullName evidence="1">Uncharacterized protein</fullName>
    </submittedName>
</protein>
<evidence type="ECO:0000313" key="1">
    <source>
        <dbReference type="EMBL" id="KAF7349494.1"/>
    </source>
</evidence>
<keyword evidence="2" id="KW-1185">Reference proteome</keyword>
<accession>A0A8H7CT79</accession>
<dbReference type="OrthoDB" id="3051145at2759"/>
<name>A0A8H7CT79_9AGAR</name>
<organism evidence="1 2">
    <name type="scientific">Mycena sanguinolenta</name>
    <dbReference type="NCBI Taxonomy" id="230812"/>
    <lineage>
        <taxon>Eukaryota</taxon>
        <taxon>Fungi</taxon>
        <taxon>Dikarya</taxon>
        <taxon>Basidiomycota</taxon>
        <taxon>Agaricomycotina</taxon>
        <taxon>Agaricomycetes</taxon>
        <taxon>Agaricomycetidae</taxon>
        <taxon>Agaricales</taxon>
        <taxon>Marasmiineae</taxon>
        <taxon>Mycenaceae</taxon>
        <taxon>Mycena</taxon>
    </lineage>
</organism>
<comment type="caution">
    <text evidence="1">The sequence shown here is derived from an EMBL/GenBank/DDBJ whole genome shotgun (WGS) entry which is preliminary data.</text>
</comment>
<sequence>MVVHMWAGPPGNFPATLRTHTAVVLAQIAMGLLYAAACLQSIPRPSRTYPFWVLGKPLDASSFTCRALHTLAFEKSVWLVLLDDLRRRCILDRNCTPNLETLSTAEMIEIVKWLITGPRTWSPGELHSDSVAKISRKITLHPTTEHALTLKWSDVTLLPSGRYVLFSNTNLECWSVANDSLVWTYTSSIEKFRVQEFAAVETDTDVTIMFCLDTYLNSNPGPKCIEMVKLDFQTMTHTSLLIAVVPDHTETFSGQLICGALAMVTLNMDTGETLYMILNWKHKSYCILQGADRDACYGPYAALIPGHILLAEEDWLYLISTNTLSNYWAHTIGTDNPQQFSLVSVKDIPKLRTFEASDVQQNFGEIYVHGSPIRDGDYSVWIYGTTHIASRGALLSYRLSLPTSGDLQWCLQIQSVLEPGLRLETFYQAVTYCGHRLCNPRDPEHAIFSTTLPLTSPRIVLVELPPDMGDRVDIAPYSGALTYLTDSEVVVQYHR</sequence>
<dbReference type="EMBL" id="JACAZH010000016">
    <property type="protein sequence ID" value="KAF7349494.1"/>
    <property type="molecule type" value="Genomic_DNA"/>
</dbReference>